<sequence length="172" mass="19364">MLSHSTDIAFDRVEEGLNSGSGFGREKAKMKTSAGSVEETKNTLVDEEDECAKVENEDRFQLMRIRIPDEYLVGLHPVTHPIFVPYMSTILVRRWQCLAWRIVGECRRCSSHATKKLVAERSVDLNQNMDYIPEEPNYHEYRDPTPPSPPPSVDEYSPGQTQSVSSGGTSSS</sequence>
<evidence type="ECO:0000256" key="1">
    <source>
        <dbReference type="SAM" id="MobiDB-lite"/>
    </source>
</evidence>
<reference evidence="2 3" key="1">
    <citation type="submission" date="2020-05" db="EMBL/GenBank/DDBJ databases">
        <title>Vigna angularis (adzuki bean) Var. LongXiaoDou No. 4 denovo assembly.</title>
        <authorList>
            <person name="Xiang H."/>
        </authorList>
    </citation>
    <scope>NUCLEOTIDE SEQUENCE [LARGE SCALE GENOMIC DNA]</scope>
    <source>
        <tissue evidence="2">Leaf</tissue>
    </source>
</reference>
<feature type="region of interest" description="Disordered" evidence="1">
    <location>
        <begin position="133"/>
        <end position="172"/>
    </location>
</feature>
<feature type="compositionally biased region" description="Low complexity" evidence="1">
    <location>
        <begin position="157"/>
        <end position="172"/>
    </location>
</feature>
<organism evidence="2 3">
    <name type="scientific">Phaseolus angularis</name>
    <name type="common">Azuki bean</name>
    <name type="synonym">Vigna angularis</name>
    <dbReference type="NCBI Taxonomy" id="3914"/>
    <lineage>
        <taxon>Eukaryota</taxon>
        <taxon>Viridiplantae</taxon>
        <taxon>Streptophyta</taxon>
        <taxon>Embryophyta</taxon>
        <taxon>Tracheophyta</taxon>
        <taxon>Spermatophyta</taxon>
        <taxon>Magnoliopsida</taxon>
        <taxon>eudicotyledons</taxon>
        <taxon>Gunneridae</taxon>
        <taxon>Pentapetalae</taxon>
        <taxon>rosids</taxon>
        <taxon>fabids</taxon>
        <taxon>Fabales</taxon>
        <taxon>Fabaceae</taxon>
        <taxon>Papilionoideae</taxon>
        <taxon>50 kb inversion clade</taxon>
        <taxon>NPAAA clade</taxon>
        <taxon>indigoferoid/millettioid clade</taxon>
        <taxon>Phaseoleae</taxon>
        <taxon>Vigna</taxon>
    </lineage>
</organism>
<protein>
    <submittedName>
        <fullName evidence="2">Uncharacterized protein</fullName>
    </submittedName>
</protein>
<accession>A0A8T0LFP8</accession>
<proteinExistence type="predicted"/>
<name>A0A8T0LFP8_PHAAN</name>
<evidence type="ECO:0000313" key="3">
    <source>
        <dbReference type="Proteomes" id="UP000743370"/>
    </source>
</evidence>
<dbReference type="AlphaFoldDB" id="A0A8T0LFP8"/>
<evidence type="ECO:0000313" key="2">
    <source>
        <dbReference type="EMBL" id="KAG2408845.1"/>
    </source>
</evidence>
<comment type="caution">
    <text evidence="2">The sequence shown here is derived from an EMBL/GenBank/DDBJ whole genome shotgun (WGS) entry which is preliminary data.</text>
</comment>
<feature type="region of interest" description="Disordered" evidence="1">
    <location>
        <begin position="21"/>
        <end position="44"/>
    </location>
</feature>
<dbReference type="Proteomes" id="UP000743370">
    <property type="component" value="Unassembled WGS sequence"/>
</dbReference>
<gene>
    <name evidence="2" type="ORF">HKW66_Vig0036670</name>
</gene>
<dbReference type="EMBL" id="JABFOF010000001">
    <property type="protein sequence ID" value="KAG2408845.1"/>
    <property type="molecule type" value="Genomic_DNA"/>
</dbReference>